<feature type="coiled-coil region" evidence="1">
    <location>
        <begin position="683"/>
        <end position="710"/>
    </location>
</feature>
<dbReference type="Gramene" id="GBG70235">
    <property type="protein sequence ID" value="GBG70235"/>
    <property type="gene ID" value="CBR_g6364"/>
</dbReference>
<organism evidence="3 4">
    <name type="scientific">Chara braunii</name>
    <name type="common">Braun's stonewort</name>
    <dbReference type="NCBI Taxonomy" id="69332"/>
    <lineage>
        <taxon>Eukaryota</taxon>
        <taxon>Viridiplantae</taxon>
        <taxon>Streptophyta</taxon>
        <taxon>Charophyceae</taxon>
        <taxon>Charales</taxon>
        <taxon>Characeae</taxon>
        <taxon>Chara</taxon>
    </lineage>
</organism>
<comment type="caution">
    <text evidence="3">The sequence shown here is derived from an EMBL/GenBank/DDBJ whole genome shotgun (WGS) entry which is preliminary data.</text>
</comment>
<feature type="compositionally biased region" description="Basic and acidic residues" evidence="2">
    <location>
        <begin position="212"/>
        <end position="235"/>
    </location>
</feature>
<evidence type="ECO:0000256" key="1">
    <source>
        <dbReference type="SAM" id="Coils"/>
    </source>
</evidence>
<dbReference type="GO" id="GO:0006508">
    <property type="term" value="P:proteolysis"/>
    <property type="evidence" value="ECO:0007669"/>
    <property type="project" value="TreeGrafter"/>
</dbReference>
<feature type="region of interest" description="Disordered" evidence="2">
    <location>
        <begin position="118"/>
        <end position="237"/>
    </location>
</feature>
<proteinExistence type="predicted"/>
<dbReference type="Gene3D" id="3.40.50.300">
    <property type="entry name" value="P-loop containing nucleotide triphosphate hydrolases"/>
    <property type="match status" value="1"/>
</dbReference>
<gene>
    <name evidence="3" type="ORF">CBR_g6364</name>
</gene>
<keyword evidence="1" id="KW-0175">Coiled coil</keyword>
<dbReference type="EMBL" id="BFEA01000127">
    <property type="protein sequence ID" value="GBG70235.1"/>
    <property type="molecule type" value="Genomic_DNA"/>
</dbReference>
<feature type="compositionally biased region" description="Polar residues" evidence="2">
    <location>
        <begin position="126"/>
        <end position="137"/>
    </location>
</feature>
<dbReference type="GO" id="GO:0004176">
    <property type="term" value="F:ATP-dependent peptidase activity"/>
    <property type="evidence" value="ECO:0007669"/>
    <property type="project" value="TreeGrafter"/>
</dbReference>
<dbReference type="PANTHER" id="PTHR23076">
    <property type="entry name" value="METALLOPROTEASE M41 FTSH"/>
    <property type="match status" value="1"/>
</dbReference>
<dbReference type="Proteomes" id="UP000265515">
    <property type="component" value="Unassembled WGS sequence"/>
</dbReference>
<dbReference type="AlphaFoldDB" id="A0A388KJJ8"/>
<feature type="region of interest" description="Disordered" evidence="2">
    <location>
        <begin position="37"/>
        <end position="70"/>
    </location>
</feature>
<dbReference type="OrthoDB" id="1877876at2759"/>
<feature type="compositionally biased region" description="Basic and acidic residues" evidence="2">
    <location>
        <begin position="138"/>
        <end position="155"/>
    </location>
</feature>
<dbReference type="InterPro" id="IPR027417">
    <property type="entry name" value="P-loop_NTPase"/>
</dbReference>
<name>A0A388KJJ8_CHABU</name>
<evidence type="ECO:0000256" key="2">
    <source>
        <dbReference type="SAM" id="MobiDB-lite"/>
    </source>
</evidence>
<dbReference type="GO" id="GO:0009535">
    <property type="term" value="C:chloroplast thylakoid membrane"/>
    <property type="evidence" value="ECO:0007669"/>
    <property type="project" value="TreeGrafter"/>
</dbReference>
<evidence type="ECO:0000313" key="3">
    <source>
        <dbReference type="EMBL" id="GBG70235.1"/>
    </source>
</evidence>
<keyword evidence="4" id="KW-1185">Reference proteome</keyword>
<accession>A0A388KJJ8</accession>
<dbReference type="PANTHER" id="PTHR23076:SF99">
    <property type="entry name" value="INACTIVE ATP-DEPENDENT ZINC METALLOPROTEASE FTSHI 4, CHLOROPLASTIC-RELATED"/>
    <property type="match status" value="1"/>
</dbReference>
<sequence length="717" mass="80497">MAAFAAVNGATTAGLDPDVGRLCALCSGATCRSDRSGSFFPARRRSGSGNSAGGGGKRQTSTNASSLGRREGVILNSPFLRRGGLKNGDGTSPAALLSSILLTWQCRSRRGSLTKLAGNDKRMMMTESSPVRSASQNWREETKGSTSETWREETRGSTSQTVSKRGEEVKCGCGVEKIGGNDRESGQLRSGHVSRRTQEEDSPSRQSTTYEQRGKLTRERERAESGEATEDRRGEVATSNAATWRVLNGGDDTWRPRRTISFHRRLDRATPAALASISSSISSSSPVEELAGREENDEVMNVRRSFEEWCMRELEMAKREGNRKRERAISEKRAAMMRARIDSWFRKLRGRVKPGEVENPIPDNAITFAQFKELLRLQAVNHIQYGDQGRKLAVILPYANKEGSRSGKQPVEFHRHEVKPVPADGWSDIWQDLHRQVAHIEVIPPPSPFQPFTHLSKMYLAIVPGTWLAWRLLAWALPQPVQKEGPHMRQLELWERKERRWRRQSRTLELFDTEAKPQQDSTSAINVIGKARTKVVRPEEGTGVTFDDVAGIDYVKTELMQIVEMLKSDDNEYTQLGLYCPKGVLLWGPPERLMETLELTGDEIRQIFDESPRIPQEPVPPVNEQEVLLYTGRWGIHGVSLPGRVTFSPGNCGYATFGAPRPHQVRVVSDTVWDYLKARSESVVAKRAELAEEDKRAEELEIQHDNRKQSLLEFLAV</sequence>
<protein>
    <submittedName>
        <fullName evidence="3">Uncharacterized protein</fullName>
    </submittedName>
</protein>
<evidence type="ECO:0000313" key="4">
    <source>
        <dbReference type="Proteomes" id="UP000265515"/>
    </source>
</evidence>
<reference evidence="3 4" key="1">
    <citation type="journal article" date="2018" name="Cell">
        <title>The Chara Genome: Secondary Complexity and Implications for Plant Terrestrialization.</title>
        <authorList>
            <person name="Nishiyama T."/>
            <person name="Sakayama H."/>
            <person name="Vries J.D."/>
            <person name="Buschmann H."/>
            <person name="Saint-Marcoux D."/>
            <person name="Ullrich K.K."/>
            <person name="Haas F.B."/>
            <person name="Vanderstraeten L."/>
            <person name="Becker D."/>
            <person name="Lang D."/>
            <person name="Vosolsobe S."/>
            <person name="Rombauts S."/>
            <person name="Wilhelmsson P.K.I."/>
            <person name="Janitza P."/>
            <person name="Kern R."/>
            <person name="Heyl A."/>
            <person name="Rumpler F."/>
            <person name="Villalobos L.I.A.C."/>
            <person name="Clay J.M."/>
            <person name="Skokan R."/>
            <person name="Toyoda A."/>
            <person name="Suzuki Y."/>
            <person name="Kagoshima H."/>
            <person name="Schijlen E."/>
            <person name="Tajeshwar N."/>
            <person name="Catarino B."/>
            <person name="Hetherington A.J."/>
            <person name="Saltykova A."/>
            <person name="Bonnot C."/>
            <person name="Breuninger H."/>
            <person name="Symeonidi A."/>
            <person name="Radhakrishnan G.V."/>
            <person name="Van Nieuwerburgh F."/>
            <person name="Deforce D."/>
            <person name="Chang C."/>
            <person name="Karol K.G."/>
            <person name="Hedrich R."/>
            <person name="Ulvskov P."/>
            <person name="Glockner G."/>
            <person name="Delwiche C.F."/>
            <person name="Petrasek J."/>
            <person name="Van de Peer Y."/>
            <person name="Friml J."/>
            <person name="Beilby M."/>
            <person name="Dolan L."/>
            <person name="Kohara Y."/>
            <person name="Sugano S."/>
            <person name="Fujiyama A."/>
            <person name="Delaux P.-M."/>
            <person name="Quint M."/>
            <person name="TheiBen G."/>
            <person name="Hagemann M."/>
            <person name="Harholt J."/>
            <person name="Dunand C."/>
            <person name="Zachgo S."/>
            <person name="Langdale J."/>
            <person name="Maumus F."/>
            <person name="Straeten D.V.D."/>
            <person name="Gould S.B."/>
            <person name="Rensing S.A."/>
        </authorList>
    </citation>
    <scope>NUCLEOTIDE SEQUENCE [LARGE SCALE GENOMIC DNA]</scope>
    <source>
        <strain evidence="3 4">S276</strain>
    </source>
</reference>